<evidence type="ECO:0000313" key="2">
    <source>
        <dbReference type="Proteomes" id="UP001221757"/>
    </source>
</evidence>
<comment type="caution">
    <text evidence="1">The sequence shown here is derived from an EMBL/GenBank/DDBJ whole genome shotgun (WGS) entry which is preliminary data.</text>
</comment>
<dbReference type="EMBL" id="JARKIE010000065">
    <property type="protein sequence ID" value="KAJ7690416.1"/>
    <property type="molecule type" value="Genomic_DNA"/>
</dbReference>
<dbReference type="AlphaFoldDB" id="A0AAD7DHK4"/>
<accession>A0AAD7DHK4</accession>
<keyword evidence="2" id="KW-1185">Reference proteome</keyword>
<sequence>MYYFQFLVLLPSYSSSQPSSQETTFSDELQHRKCVFPVIHNNNKCADSREFGKEPDKQLGDAARGHHWFAAVEVLASRIGINANVEGSLALSIWAAEPWNQIPRHRVASAREISRHCLHVEVICNRALTNGPYNQVQYAVDDLDGEVIHAEGIASPPAWWFVSPVG</sequence>
<gene>
    <name evidence="1" type="ORF">B0H17DRAFT_1134437</name>
</gene>
<dbReference type="Proteomes" id="UP001221757">
    <property type="component" value="Unassembled WGS sequence"/>
</dbReference>
<protein>
    <submittedName>
        <fullName evidence="1">Uncharacterized protein</fullName>
    </submittedName>
</protein>
<name>A0AAD7DHK4_MYCRO</name>
<proteinExistence type="predicted"/>
<organism evidence="1 2">
    <name type="scientific">Mycena rosella</name>
    <name type="common">Pink bonnet</name>
    <name type="synonym">Agaricus rosellus</name>
    <dbReference type="NCBI Taxonomy" id="1033263"/>
    <lineage>
        <taxon>Eukaryota</taxon>
        <taxon>Fungi</taxon>
        <taxon>Dikarya</taxon>
        <taxon>Basidiomycota</taxon>
        <taxon>Agaricomycotina</taxon>
        <taxon>Agaricomycetes</taxon>
        <taxon>Agaricomycetidae</taxon>
        <taxon>Agaricales</taxon>
        <taxon>Marasmiineae</taxon>
        <taxon>Mycenaceae</taxon>
        <taxon>Mycena</taxon>
    </lineage>
</organism>
<reference evidence="1" key="1">
    <citation type="submission" date="2023-03" db="EMBL/GenBank/DDBJ databases">
        <title>Massive genome expansion in bonnet fungi (Mycena s.s.) driven by repeated elements and novel gene families across ecological guilds.</title>
        <authorList>
            <consortium name="Lawrence Berkeley National Laboratory"/>
            <person name="Harder C.B."/>
            <person name="Miyauchi S."/>
            <person name="Viragh M."/>
            <person name="Kuo A."/>
            <person name="Thoen E."/>
            <person name="Andreopoulos B."/>
            <person name="Lu D."/>
            <person name="Skrede I."/>
            <person name="Drula E."/>
            <person name="Henrissat B."/>
            <person name="Morin E."/>
            <person name="Kohler A."/>
            <person name="Barry K."/>
            <person name="LaButti K."/>
            <person name="Morin E."/>
            <person name="Salamov A."/>
            <person name="Lipzen A."/>
            <person name="Mereny Z."/>
            <person name="Hegedus B."/>
            <person name="Baldrian P."/>
            <person name="Stursova M."/>
            <person name="Weitz H."/>
            <person name="Taylor A."/>
            <person name="Grigoriev I.V."/>
            <person name="Nagy L.G."/>
            <person name="Martin F."/>
            <person name="Kauserud H."/>
        </authorList>
    </citation>
    <scope>NUCLEOTIDE SEQUENCE</scope>
    <source>
        <strain evidence="1">CBHHK067</strain>
    </source>
</reference>
<evidence type="ECO:0000313" key="1">
    <source>
        <dbReference type="EMBL" id="KAJ7690416.1"/>
    </source>
</evidence>